<dbReference type="Gene3D" id="3.40.630.30">
    <property type="match status" value="1"/>
</dbReference>
<dbReference type="CDD" id="cd04301">
    <property type="entry name" value="NAT_SF"/>
    <property type="match status" value="1"/>
</dbReference>
<dbReference type="PROSITE" id="PS51186">
    <property type="entry name" value="GNAT"/>
    <property type="match status" value="1"/>
</dbReference>
<protein>
    <submittedName>
        <fullName evidence="2">GCN5-related N-acetyltransferase</fullName>
    </submittedName>
</protein>
<dbReference type="InterPro" id="IPR000182">
    <property type="entry name" value="GNAT_dom"/>
</dbReference>
<reference evidence="2 3" key="1">
    <citation type="submission" date="2017-02" db="EMBL/GenBank/DDBJ databases">
        <authorList>
            <person name="Peterson S.W."/>
        </authorList>
    </citation>
    <scope>NUCLEOTIDE SEQUENCE [LARGE SCALE GENOMIC DNA]</scope>
    <source>
        <strain evidence="2 3">B Mb 05.01</strain>
    </source>
</reference>
<keyword evidence="2" id="KW-0808">Transferase</keyword>
<evidence type="ECO:0000313" key="2">
    <source>
        <dbReference type="EMBL" id="SJN18247.1"/>
    </source>
</evidence>
<dbReference type="Proteomes" id="UP000196320">
    <property type="component" value="Unassembled WGS sequence"/>
</dbReference>
<evidence type="ECO:0000259" key="1">
    <source>
        <dbReference type="PROSITE" id="PS51186"/>
    </source>
</evidence>
<proteinExistence type="predicted"/>
<keyword evidence="3" id="KW-1185">Reference proteome</keyword>
<dbReference type="OrthoDB" id="4119890at2"/>
<organism evidence="2 3">
    <name type="scientific">Microbacterium esteraromaticum</name>
    <dbReference type="NCBI Taxonomy" id="57043"/>
    <lineage>
        <taxon>Bacteria</taxon>
        <taxon>Bacillati</taxon>
        <taxon>Actinomycetota</taxon>
        <taxon>Actinomycetes</taxon>
        <taxon>Micrococcales</taxon>
        <taxon>Microbacteriaceae</taxon>
        <taxon>Microbacterium</taxon>
    </lineage>
</organism>
<dbReference type="RefSeq" id="WP_087129732.1">
    <property type="nucleotide sequence ID" value="NZ_FUKO01000006.1"/>
</dbReference>
<dbReference type="EMBL" id="FUKO01000006">
    <property type="protein sequence ID" value="SJN18247.1"/>
    <property type="molecule type" value="Genomic_DNA"/>
</dbReference>
<gene>
    <name evidence="2" type="ORF">FM104_01715</name>
</gene>
<dbReference type="Pfam" id="PF00583">
    <property type="entry name" value="Acetyltransf_1"/>
    <property type="match status" value="1"/>
</dbReference>
<dbReference type="SUPFAM" id="SSF55729">
    <property type="entry name" value="Acyl-CoA N-acyltransferases (Nat)"/>
    <property type="match status" value="1"/>
</dbReference>
<dbReference type="GO" id="GO:0016747">
    <property type="term" value="F:acyltransferase activity, transferring groups other than amino-acyl groups"/>
    <property type="evidence" value="ECO:0007669"/>
    <property type="project" value="InterPro"/>
</dbReference>
<name>A0A1R4IEK6_9MICO</name>
<feature type="domain" description="N-acetyltransferase" evidence="1">
    <location>
        <begin position="19"/>
        <end position="187"/>
    </location>
</feature>
<accession>A0A1R4IEK6</accession>
<sequence length="356" mass="38570">MITITPMIVPAHADAADSTEFRAMVALGNQAAELDAGISDLSDTAEEMLPVWLDQSDRIRRGFIARCDGEIVGAASISTATEQGTTTAEIELVFLPPHGEDGVGSALVERLEQEARVLRRSVLQTWTLHPAAHHERMLTPATGWGSVATTALSDLLDAHGYRLEQVERNSILPLDGAVHDAEQRLAEAIAFAGPDYRVVAWTLPTPPELRAGYGSMIARMATDVPSGDLENAAETWDEDRVARRDATFAAGGQTMSVTAVMHEPSGAMVAFNELNISADLCGVTHQWGTLVVKEHRGRRLGTIVKCANILRWRSVAPRSPKISTFNAEENRPMLDINEAIGFVPASYAGAWQKRLT</sequence>
<evidence type="ECO:0000313" key="3">
    <source>
        <dbReference type="Proteomes" id="UP000196320"/>
    </source>
</evidence>
<dbReference type="InterPro" id="IPR016181">
    <property type="entry name" value="Acyl_CoA_acyltransferase"/>
</dbReference>
<dbReference type="AlphaFoldDB" id="A0A1R4IEK6"/>